<reference evidence="2" key="1">
    <citation type="submission" date="2019-03" db="EMBL/GenBank/DDBJ databases">
        <title>Lake Tanganyika Metagenome-Assembled Genomes (MAGs).</title>
        <authorList>
            <person name="Tran P."/>
        </authorList>
    </citation>
    <scope>NUCLEOTIDE SEQUENCE</scope>
    <source>
        <strain evidence="2">K_DeepCast_150m_m2_040</strain>
    </source>
</reference>
<gene>
    <name evidence="2" type="ORF">FJY68_12180</name>
</gene>
<accession>A0A937XGA2</accession>
<name>A0A937XGA2_UNCW3</name>
<dbReference type="AlphaFoldDB" id="A0A937XGA2"/>
<comment type="caution">
    <text evidence="2">The sequence shown here is derived from an EMBL/GenBank/DDBJ whole genome shotgun (WGS) entry which is preliminary data.</text>
</comment>
<feature type="domain" description="NFACT protein RNA binding" evidence="1">
    <location>
        <begin position="246"/>
        <end position="344"/>
    </location>
</feature>
<protein>
    <submittedName>
        <fullName evidence="2">tRNA 4-thiouridine(8) synthase ThiI</fullName>
    </submittedName>
</protein>
<dbReference type="InterPro" id="IPR059101">
    <property type="entry name" value="NFACT-R_2"/>
</dbReference>
<sequence>MPDKPKATAVALLSGGLDSTLAAKVILEQDITVIGVNFAGAYCPRPFAGKSRGEKAAEKLGIELVTLPIDAEFIAMVKHPKYGRGKNMNPCIDCHTLMIRKAWEYGRKPDCRLQGRKSGLPEGWTADFIITGEVLGQRPMSQNRNALNTVARESGVGDRLLRPMSAKLLDVTAPEREGLVDRERLLDIEGRQRTRQMALAQKYGIKDYPTPAGGCLLTEKVFSKRLAEAFDHGEDSIEIVELLSLGRHFRLPSGVRLVVGRDEAENDELLKRKPEDAAVIDAGDLPGPVGLVLPSSCLGDLVVDPDRVLAARICARYSDKRKEKLARVMIAGEAVEVEPASEEETARLLIA</sequence>
<dbReference type="InterPro" id="IPR014729">
    <property type="entry name" value="Rossmann-like_a/b/a_fold"/>
</dbReference>
<evidence type="ECO:0000259" key="1">
    <source>
        <dbReference type="Pfam" id="PF18297"/>
    </source>
</evidence>
<proteinExistence type="predicted"/>
<dbReference type="Proteomes" id="UP000779900">
    <property type="component" value="Unassembled WGS sequence"/>
</dbReference>
<evidence type="ECO:0000313" key="2">
    <source>
        <dbReference type="EMBL" id="MBM3332582.1"/>
    </source>
</evidence>
<dbReference type="Gene3D" id="3.40.50.620">
    <property type="entry name" value="HUPs"/>
    <property type="match status" value="1"/>
</dbReference>
<evidence type="ECO:0000313" key="3">
    <source>
        <dbReference type="Proteomes" id="UP000779900"/>
    </source>
</evidence>
<dbReference type="SUPFAM" id="SSF52402">
    <property type="entry name" value="Adenine nucleotide alpha hydrolases-like"/>
    <property type="match status" value="1"/>
</dbReference>
<organism evidence="2 3">
    <name type="scientific">candidate division WOR-3 bacterium</name>
    <dbReference type="NCBI Taxonomy" id="2052148"/>
    <lineage>
        <taxon>Bacteria</taxon>
        <taxon>Bacteria division WOR-3</taxon>
    </lineage>
</organism>
<dbReference type="Pfam" id="PF18297">
    <property type="entry name" value="NFACT-R_2"/>
    <property type="match status" value="1"/>
</dbReference>
<dbReference type="PANTHER" id="PTHR11933:SF6">
    <property type="entry name" value="THIL AANH DOMAIN-CONTAINING PROTEIN"/>
    <property type="match status" value="1"/>
</dbReference>
<dbReference type="EMBL" id="VGIR01000104">
    <property type="protein sequence ID" value="MBM3332582.1"/>
    <property type="molecule type" value="Genomic_DNA"/>
</dbReference>
<dbReference type="Pfam" id="PF03054">
    <property type="entry name" value="tRNA_Me_trans"/>
    <property type="match status" value="1"/>
</dbReference>
<dbReference type="PANTHER" id="PTHR11933">
    <property type="entry name" value="TRNA 5-METHYLAMINOMETHYL-2-THIOURIDYLATE -METHYLTRANSFERASE"/>
    <property type="match status" value="1"/>
</dbReference>